<dbReference type="OrthoDB" id="1002461at2759"/>
<organism evidence="1 2">
    <name type="scientific">Gossypium australe</name>
    <dbReference type="NCBI Taxonomy" id="47621"/>
    <lineage>
        <taxon>Eukaryota</taxon>
        <taxon>Viridiplantae</taxon>
        <taxon>Streptophyta</taxon>
        <taxon>Embryophyta</taxon>
        <taxon>Tracheophyta</taxon>
        <taxon>Spermatophyta</taxon>
        <taxon>Magnoliopsida</taxon>
        <taxon>eudicotyledons</taxon>
        <taxon>Gunneridae</taxon>
        <taxon>Pentapetalae</taxon>
        <taxon>rosids</taxon>
        <taxon>malvids</taxon>
        <taxon>Malvales</taxon>
        <taxon>Malvaceae</taxon>
        <taxon>Malvoideae</taxon>
        <taxon>Gossypium</taxon>
    </lineage>
</organism>
<name>A0A5B6UW48_9ROSI</name>
<gene>
    <name evidence="1" type="ORF">EPI10_028518</name>
</gene>
<sequence length="126" mass="14142">MTSMLKNIIGNGCNTNMIGQQPSQFENITIVHQTHNLSTMWETNIKIGMKPQLAESSSNLEHLLEAYMAKNDATIRNLENQMGHDTKNPKSIDKEHCKLFTLKGGKVLEPKVVEAKGEPIVVQNRK</sequence>
<dbReference type="Proteomes" id="UP000325315">
    <property type="component" value="Unassembled WGS sequence"/>
</dbReference>
<keyword evidence="2" id="KW-1185">Reference proteome</keyword>
<evidence type="ECO:0000313" key="2">
    <source>
        <dbReference type="Proteomes" id="UP000325315"/>
    </source>
</evidence>
<accession>A0A5B6UW48</accession>
<dbReference type="EMBL" id="SMMG02000009">
    <property type="protein sequence ID" value="KAA3461989.1"/>
    <property type="molecule type" value="Genomic_DNA"/>
</dbReference>
<reference evidence="2" key="1">
    <citation type="journal article" date="2019" name="Plant Biotechnol. J.">
        <title>Genome sequencing of the Australian wild diploid species Gossypium australe highlights disease resistance and delayed gland morphogenesis.</title>
        <authorList>
            <person name="Cai Y."/>
            <person name="Cai X."/>
            <person name="Wang Q."/>
            <person name="Wang P."/>
            <person name="Zhang Y."/>
            <person name="Cai C."/>
            <person name="Xu Y."/>
            <person name="Wang K."/>
            <person name="Zhou Z."/>
            <person name="Wang C."/>
            <person name="Geng S."/>
            <person name="Li B."/>
            <person name="Dong Q."/>
            <person name="Hou Y."/>
            <person name="Wang H."/>
            <person name="Ai P."/>
            <person name="Liu Z."/>
            <person name="Yi F."/>
            <person name="Sun M."/>
            <person name="An G."/>
            <person name="Cheng J."/>
            <person name="Zhang Y."/>
            <person name="Shi Q."/>
            <person name="Xie Y."/>
            <person name="Shi X."/>
            <person name="Chang Y."/>
            <person name="Huang F."/>
            <person name="Chen Y."/>
            <person name="Hong S."/>
            <person name="Mi L."/>
            <person name="Sun Q."/>
            <person name="Zhang L."/>
            <person name="Zhou B."/>
            <person name="Peng R."/>
            <person name="Zhang X."/>
            <person name="Liu F."/>
        </authorList>
    </citation>
    <scope>NUCLEOTIDE SEQUENCE [LARGE SCALE GENOMIC DNA]</scope>
    <source>
        <strain evidence="2">cv. PA1801</strain>
    </source>
</reference>
<comment type="caution">
    <text evidence="1">The sequence shown here is derived from an EMBL/GenBank/DDBJ whole genome shotgun (WGS) entry which is preliminary data.</text>
</comment>
<proteinExistence type="predicted"/>
<dbReference type="AlphaFoldDB" id="A0A5B6UW48"/>
<evidence type="ECO:0000313" key="1">
    <source>
        <dbReference type="EMBL" id="KAA3461989.1"/>
    </source>
</evidence>
<protein>
    <submittedName>
        <fullName evidence="1">Retrotransposon gag protein</fullName>
    </submittedName>
</protein>